<evidence type="ECO:0000313" key="1">
    <source>
        <dbReference type="EMBL" id="EPS74703.1"/>
    </source>
</evidence>
<reference evidence="1 2" key="1">
    <citation type="journal article" date="2013" name="BMC Genomics">
        <title>The miniature genome of a carnivorous plant Genlisea aurea contains a low number of genes and short non-coding sequences.</title>
        <authorList>
            <person name="Leushkin E.V."/>
            <person name="Sutormin R.A."/>
            <person name="Nabieva E.R."/>
            <person name="Penin A.A."/>
            <person name="Kondrashov A.S."/>
            <person name="Logacheva M.D."/>
        </authorList>
    </citation>
    <scope>NUCLEOTIDE SEQUENCE [LARGE SCALE GENOMIC DNA]</scope>
</reference>
<protein>
    <submittedName>
        <fullName evidence="1">Uncharacterized protein</fullName>
    </submittedName>
</protein>
<dbReference type="EMBL" id="AUSU01000009">
    <property type="protein sequence ID" value="EPS74703.1"/>
    <property type="molecule type" value="Genomic_DNA"/>
</dbReference>
<accession>S8EF95</accession>
<gene>
    <name evidence="1" type="ORF">M569_00078</name>
</gene>
<keyword evidence="2" id="KW-1185">Reference proteome</keyword>
<comment type="caution">
    <text evidence="1">The sequence shown here is derived from an EMBL/GenBank/DDBJ whole genome shotgun (WGS) entry which is preliminary data.</text>
</comment>
<organism evidence="1 2">
    <name type="scientific">Genlisea aurea</name>
    <dbReference type="NCBI Taxonomy" id="192259"/>
    <lineage>
        <taxon>Eukaryota</taxon>
        <taxon>Viridiplantae</taxon>
        <taxon>Streptophyta</taxon>
        <taxon>Embryophyta</taxon>
        <taxon>Tracheophyta</taxon>
        <taxon>Spermatophyta</taxon>
        <taxon>Magnoliopsida</taxon>
        <taxon>eudicotyledons</taxon>
        <taxon>Gunneridae</taxon>
        <taxon>Pentapetalae</taxon>
        <taxon>asterids</taxon>
        <taxon>lamiids</taxon>
        <taxon>Lamiales</taxon>
        <taxon>Lentibulariaceae</taxon>
        <taxon>Genlisea</taxon>
    </lineage>
</organism>
<name>S8EF95_9LAMI</name>
<dbReference type="AlphaFoldDB" id="S8EF95"/>
<proteinExistence type="predicted"/>
<dbReference type="Proteomes" id="UP000015453">
    <property type="component" value="Unassembled WGS sequence"/>
</dbReference>
<evidence type="ECO:0000313" key="2">
    <source>
        <dbReference type="Proteomes" id="UP000015453"/>
    </source>
</evidence>
<sequence>MGVRVQTVRNRNSLGLLAPLIPLLTFREWRKGDLKACTKRSSYQGKPCLGLDQVSGQGRAIHYLFNLPMSVMLANRNSDKVKKGQSMFRVSASRSIA</sequence>